<dbReference type="Pfam" id="PF02518">
    <property type="entry name" value="HATPase_c"/>
    <property type="match status" value="1"/>
</dbReference>
<dbReference type="AlphaFoldDB" id="A0A8T4IGB8"/>
<dbReference type="PANTHER" id="PTHR43711">
    <property type="entry name" value="TWO-COMPONENT HISTIDINE KINASE"/>
    <property type="match status" value="1"/>
</dbReference>
<keyword evidence="4" id="KW-0418">Kinase</keyword>
<dbReference type="PROSITE" id="PS50109">
    <property type="entry name" value="HIS_KIN"/>
    <property type="match status" value="1"/>
</dbReference>
<keyword evidence="8" id="KW-0547">Nucleotide-binding</keyword>
<dbReference type="Gene3D" id="3.30.565.10">
    <property type="entry name" value="Histidine kinase-like ATPase, C-terminal domain"/>
    <property type="match status" value="2"/>
</dbReference>
<dbReference type="EMBL" id="JAGRQC010000004">
    <property type="protein sequence ID" value="MBR0553521.1"/>
    <property type="molecule type" value="Genomic_DNA"/>
</dbReference>
<proteinExistence type="predicted"/>
<evidence type="ECO:0000313" key="8">
    <source>
        <dbReference type="EMBL" id="MBR0553521.1"/>
    </source>
</evidence>
<dbReference type="InterPro" id="IPR050736">
    <property type="entry name" value="Sensor_HK_Regulatory"/>
</dbReference>
<dbReference type="GO" id="GO:0005524">
    <property type="term" value="F:ATP binding"/>
    <property type="evidence" value="ECO:0007669"/>
    <property type="project" value="UniProtKB-KW"/>
</dbReference>
<evidence type="ECO:0000313" key="9">
    <source>
        <dbReference type="Proteomes" id="UP000676996"/>
    </source>
</evidence>
<evidence type="ECO:0000256" key="5">
    <source>
        <dbReference type="ARBA" id="ARBA00023012"/>
    </source>
</evidence>
<evidence type="ECO:0000256" key="2">
    <source>
        <dbReference type="ARBA" id="ARBA00012438"/>
    </source>
</evidence>
<dbReference type="Proteomes" id="UP000676996">
    <property type="component" value="Unassembled WGS sequence"/>
</dbReference>
<dbReference type="InterPro" id="IPR003594">
    <property type="entry name" value="HATPase_dom"/>
</dbReference>
<comment type="catalytic activity">
    <reaction evidence="1">
        <text>ATP + protein L-histidine = ADP + protein N-phospho-L-histidine.</text>
        <dbReference type="EC" id="2.7.13.3"/>
    </reaction>
</comment>
<dbReference type="PRINTS" id="PR00344">
    <property type="entry name" value="BCTRLSENSOR"/>
</dbReference>
<evidence type="ECO:0000256" key="6">
    <source>
        <dbReference type="SAM" id="Coils"/>
    </source>
</evidence>
<keyword evidence="8" id="KW-0067">ATP-binding</keyword>
<gene>
    <name evidence="8" type="ORF">J7S20_13510</name>
</gene>
<dbReference type="Pfam" id="PF13589">
    <property type="entry name" value="HATPase_c_3"/>
    <property type="match status" value="1"/>
</dbReference>
<keyword evidence="6" id="KW-0175">Coiled coil</keyword>
<protein>
    <recommendedName>
        <fullName evidence="2">histidine kinase</fullName>
        <ecNumber evidence="2">2.7.13.3</ecNumber>
    </recommendedName>
</protein>
<keyword evidence="3" id="KW-0808">Transferase</keyword>
<dbReference type="SMART" id="SM00387">
    <property type="entry name" value="HATPase_c"/>
    <property type="match status" value="1"/>
</dbReference>
<comment type="caution">
    <text evidence="8">The sequence shown here is derived from an EMBL/GenBank/DDBJ whole genome shotgun (WGS) entry which is preliminary data.</text>
</comment>
<dbReference type="InterPro" id="IPR004358">
    <property type="entry name" value="Sig_transdc_His_kin-like_C"/>
</dbReference>
<dbReference type="SUPFAM" id="SSF55874">
    <property type="entry name" value="ATPase domain of HSP90 chaperone/DNA topoisomerase II/histidine kinase"/>
    <property type="match status" value="2"/>
</dbReference>
<dbReference type="EC" id="2.7.13.3" evidence="2"/>
<evidence type="ECO:0000256" key="3">
    <source>
        <dbReference type="ARBA" id="ARBA00022679"/>
    </source>
</evidence>
<dbReference type="InterPro" id="IPR036890">
    <property type="entry name" value="HATPase_C_sf"/>
</dbReference>
<evidence type="ECO:0000259" key="7">
    <source>
        <dbReference type="PROSITE" id="PS50109"/>
    </source>
</evidence>
<feature type="domain" description="Histidine kinase" evidence="7">
    <location>
        <begin position="566"/>
        <end position="784"/>
    </location>
</feature>
<evidence type="ECO:0000256" key="4">
    <source>
        <dbReference type="ARBA" id="ARBA00022777"/>
    </source>
</evidence>
<dbReference type="GO" id="GO:0000160">
    <property type="term" value="P:phosphorelay signal transduction system"/>
    <property type="evidence" value="ECO:0007669"/>
    <property type="project" value="UniProtKB-KW"/>
</dbReference>
<dbReference type="RefSeq" id="WP_284054771.1">
    <property type="nucleotide sequence ID" value="NZ_JAGRQC010000004.1"/>
</dbReference>
<keyword evidence="5" id="KW-0902">Two-component regulatory system</keyword>
<dbReference type="InterPro" id="IPR005467">
    <property type="entry name" value="His_kinase_dom"/>
</dbReference>
<organism evidence="8 9">
    <name type="scientific">Stakelama marina</name>
    <dbReference type="NCBI Taxonomy" id="2826939"/>
    <lineage>
        <taxon>Bacteria</taxon>
        <taxon>Pseudomonadati</taxon>
        <taxon>Pseudomonadota</taxon>
        <taxon>Alphaproteobacteria</taxon>
        <taxon>Sphingomonadales</taxon>
        <taxon>Sphingomonadaceae</taxon>
        <taxon>Stakelama</taxon>
    </lineage>
</organism>
<keyword evidence="9" id="KW-1185">Reference proteome</keyword>
<feature type="coiled-coil region" evidence="6">
    <location>
        <begin position="92"/>
        <end position="119"/>
    </location>
</feature>
<dbReference type="GO" id="GO:0004673">
    <property type="term" value="F:protein histidine kinase activity"/>
    <property type="evidence" value="ECO:0007669"/>
    <property type="project" value="UniProtKB-EC"/>
</dbReference>
<reference evidence="8" key="1">
    <citation type="submission" date="2021-04" db="EMBL/GenBank/DDBJ databases">
        <title>Ouciella asimina sp. nov., isolated from the surface seawater in the hydrothermal field of Okinawa Trough.</title>
        <authorList>
            <person name="Shuang W."/>
        </authorList>
    </citation>
    <scope>NUCLEOTIDE SEQUENCE</scope>
    <source>
        <strain evidence="8">LXI357</strain>
    </source>
</reference>
<accession>A0A8T4IGB8</accession>
<name>A0A8T4IGB8_9SPHN</name>
<evidence type="ECO:0000256" key="1">
    <source>
        <dbReference type="ARBA" id="ARBA00000085"/>
    </source>
</evidence>
<dbReference type="PANTHER" id="PTHR43711:SF1">
    <property type="entry name" value="HISTIDINE KINASE 1"/>
    <property type="match status" value="1"/>
</dbReference>
<feature type="coiled-coil region" evidence="6">
    <location>
        <begin position="476"/>
        <end position="510"/>
    </location>
</feature>
<sequence length="786" mass="89123">MFRITARTVLELGSELISSDIIAFYELIKNGFDARTKAGVDVKFDIVLTRRAFLRLKGTIHGKASLPDLKKLIKDELLPTASEAAYGSFVDLIDEATTKQELTEKLDQAQRRFNTITVTDTGSGMSLEDLDRSFLVIGTPSRKKEVEAALARGDKSTPYLGEKGIGRLSAMRLGERLLVETARSTDKKLNRLEIDWTEFSNVDAMLDQIAVAPTKGGKKPSAEWSGTALTISDLVENWTEARVRDMADYEFARLTDPFANATTRPRIAIFWNGERIGIPIMSGALLDAAHARVSGTYELIDGAPVLTCTFEALDLGFEHPRERQTVKLTEEDLQATIIGKDGPVEDSALRTIGPFSFEAHWYNRRRLGAIDTIGEQKAVRELQQKWSGILLFRDRFRVFPYGEDEDDWLELDRRALRRSGYTLNKTQFIGRVNISRIANPQLLDQTNREGLRETSEQYVLLEVLRYAVQDMLGKFMKDVERQYKHQKVDLSDAQAQVTKLEDRAKNAIRQLKRLTPSEGDDAIEELQQTLFEFSEFAARARQRIAEVEQESRQMIEMAGVGLMVEVVAHELARSSENALKALAHMKGRDVPDRLRSYFNTLQAEMKSVSKRVRVLDPMSVSGRQRSEVFALDEVIRDAIEAHHAQFKRHKIDVITDLTTRPLRIRAVKGMIVQIIENLISNSVYWLDMRAEREPSFKPKISISLESDPPVMMFEDNGRGIAPENRDQVFKMFFSLKDTRRRRGLGLYIAREAAMHNGGTLELDEERDPETGRLHKFVLELPAGAQV</sequence>